<dbReference type="HOGENOM" id="CLU_959219_0_0_10"/>
<evidence type="ECO:0008006" key="4">
    <source>
        <dbReference type="Google" id="ProtNLM"/>
    </source>
</evidence>
<dbReference type="eggNOG" id="COG3179">
    <property type="taxonomic scope" value="Bacteria"/>
</dbReference>
<sequence length="308" mass="35500">MRKNRDKKMTYLQALGWLVGGWSAYKLYESVAKPKGKVEFGELELVRVHDSSDKFYELSMSELEQNKLLGLLRTKLSLAGIKIGKYKDWCEYMFLLLCQYVKDGKMLKKQAIYLFASALHEQDNFTLFRERYNNVTASELRKHKGKALQDLKNYIEDCKQKGLNADLCVYFERNYGSSSWSIDIPKAKGLGNVNIGDGGKYYGRGYMQLTGRVSYERISEWSGIDFVSNPDALINYKYLMAKYTVHLAMGWIKVRHLGITGVILPQFINENVTNYYKARRTINAIDPKQQAVILPLVSKVEKIFNTIL</sequence>
<dbReference type="InterPro" id="IPR023346">
    <property type="entry name" value="Lysozyme-like_dom_sf"/>
</dbReference>
<dbReference type="AlphaFoldDB" id="I3ZZZ6"/>
<evidence type="ECO:0000313" key="3">
    <source>
        <dbReference type="Proteomes" id="UP000006051"/>
    </source>
</evidence>
<dbReference type="EMBL" id="CP003283">
    <property type="protein sequence ID" value="AFL97237.1"/>
    <property type="molecule type" value="Genomic_DNA"/>
</dbReference>
<accession>I3ZZZ6</accession>
<gene>
    <name evidence="1" type="ordered locus">Ornrh_1046</name>
    <name evidence="2" type="ordered locus">Ornrh_1090</name>
</gene>
<dbReference type="Proteomes" id="UP000006051">
    <property type="component" value="Chromosome"/>
</dbReference>
<dbReference type="KEGG" id="orh:Ornrh_1090"/>
<dbReference type="EMBL" id="CP003283">
    <property type="protein sequence ID" value="AFL97280.1"/>
    <property type="molecule type" value="Genomic_DNA"/>
</dbReference>
<evidence type="ECO:0000313" key="1">
    <source>
        <dbReference type="EMBL" id="AFL97237.1"/>
    </source>
</evidence>
<reference evidence="2 3" key="1">
    <citation type="submission" date="2012-06" db="EMBL/GenBank/DDBJ databases">
        <title>The complete genome of Ornithobacterium rhinotracheale DSM 15997.</title>
        <authorList>
            <consortium name="US DOE Joint Genome Institute (JGI-PGF)"/>
            <person name="Lucas S."/>
            <person name="Copeland A."/>
            <person name="Lapidus A."/>
            <person name="Goodwin L."/>
            <person name="Pitluck S."/>
            <person name="Peters L."/>
            <person name="Mikhailova N."/>
            <person name="Teshima H."/>
            <person name="Kyrpides N."/>
            <person name="Mavromatis K."/>
            <person name="Pagani I."/>
            <person name="Ivanova N."/>
            <person name="Ovchinnikova G."/>
            <person name="Zeytun A."/>
            <person name="Detter J.C."/>
            <person name="Han C."/>
            <person name="Land M."/>
            <person name="Hauser L."/>
            <person name="Markowitz V."/>
            <person name="Cheng J.-F."/>
            <person name="Hugenholtz P."/>
            <person name="Woyke T."/>
            <person name="Wu D."/>
            <person name="Lang E."/>
            <person name="Kopitz M."/>
            <person name="Brambilla E."/>
            <person name="Klenk H.-P."/>
            <person name="Eisen J.A."/>
        </authorList>
    </citation>
    <scope>NUCLEOTIDE SEQUENCE [LARGE SCALE GENOMIC DNA]</scope>
    <source>
        <strain evidence="3">ATCC 51463 / DSM 15997 / CCUG 23171 / LMG 9086</strain>
        <strain evidence="2">DSM 15997</strain>
    </source>
</reference>
<name>I3ZZZ6_ORNRL</name>
<dbReference type="Gene3D" id="1.10.530.10">
    <property type="match status" value="1"/>
</dbReference>
<evidence type="ECO:0000313" key="2">
    <source>
        <dbReference type="EMBL" id="AFL97280.1"/>
    </source>
</evidence>
<proteinExistence type="predicted"/>
<dbReference type="KEGG" id="orh:Ornrh_1046"/>
<protein>
    <recommendedName>
        <fullName evidence="4">Chitinase</fullName>
    </recommendedName>
</protein>
<organism evidence="2 3">
    <name type="scientific">Ornithobacterium rhinotracheale (strain ATCC 51463 / DSM 15997 / CCUG 23171 / CIP 104009 / LMG 9086)</name>
    <dbReference type="NCBI Taxonomy" id="867902"/>
    <lineage>
        <taxon>Bacteria</taxon>
        <taxon>Pseudomonadati</taxon>
        <taxon>Bacteroidota</taxon>
        <taxon>Flavobacteriia</taxon>
        <taxon>Flavobacteriales</taxon>
        <taxon>Weeksellaceae</taxon>
        <taxon>Ornithobacterium</taxon>
    </lineage>
</organism>
<dbReference type="SUPFAM" id="SSF53955">
    <property type="entry name" value="Lysozyme-like"/>
    <property type="match status" value="1"/>
</dbReference>
<keyword evidence="3" id="KW-1185">Reference proteome</keyword>
<dbReference type="STRING" id="867902.Ornrh_1046"/>